<protein>
    <submittedName>
        <fullName evidence="1">TMV resistance protein N-like</fullName>
    </submittedName>
</protein>
<name>A0A392MN63_9FABA</name>
<organism evidence="1 2">
    <name type="scientific">Trifolium medium</name>
    <dbReference type="NCBI Taxonomy" id="97028"/>
    <lineage>
        <taxon>Eukaryota</taxon>
        <taxon>Viridiplantae</taxon>
        <taxon>Streptophyta</taxon>
        <taxon>Embryophyta</taxon>
        <taxon>Tracheophyta</taxon>
        <taxon>Spermatophyta</taxon>
        <taxon>Magnoliopsida</taxon>
        <taxon>eudicotyledons</taxon>
        <taxon>Gunneridae</taxon>
        <taxon>Pentapetalae</taxon>
        <taxon>rosids</taxon>
        <taxon>fabids</taxon>
        <taxon>Fabales</taxon>
        <taxon>Fabaceae</taxon>
        <taxon>Papilionoideae</taxon>
        <taxon>50 kb inversion clade</taxon>
        <taxon>NPAAA clade</taxon>
        <taxon>Hologalegina</taxon>
        <taxon>IRL clade</taxon>
        <taxon>Trifolieae</taxon>
        <taxon>Trifolium</taxon>
    </lineage>
</organism>
<evidence type="ECO:0000313" key="2">
    <source>
        <dbReference type="Proteomes" id="UP000265520"/>
    </source>
</evidence>
<dbReference type="Proteomes" id="UP000265520">
    <property type="component" value="Unassembled WGS sequence"/>
</dbReference>
<dbReference type="AlphaFoldDB" id="A0A392MN63"/>
<keyword evidence="2" id="KW-1185">Reference proteome</keyword>
<accession>A0A392MN63</accession>
<reference evidence="1 2" key="1">
    <citation type="journal article" date="2018" name="Front. Plant Sci.">
        <title>Red Clover (Trifolium pratense) and Zigzag Clover (T. medium) - A Picture of Genomic Similarities and Differences.</title>
        <authorList>
            <person name="Dluhosova J."/>
            <person name="Istvanek J."/>
            <person name="Nedelnik J."/>
            <person name="Repkova J."/>
        </authorList>
    </citation>
    <scope>NUCLEOTIDE SEQUENCE [LARGE SCALE GENOMIC DNA]</scope>
    <source>
        <strain evidence="2">cv. 10/8</strain>
        <tissue evidence="1">Leaf</tissue>
    </source>
</reference>
<dbReference type="EMBL" id="LXQA010015141">
    <property type="protein sequence ID" value="MCH88937.1"/>
    <property type="molecule type" value="Genomic_DNA"/>
</dbReference>
<comment type="caution">
    <text evidence="1">The sequence shown here is derived from an EMBL/GenBank/DDBJ whole genome shotgun (WGS) entry which is preliminary data.</text>
</comment>
<sequence>MPKRVILEWFDCVCTQEIPLFWARRKFPIVALALVFQEVKKTNIFSKSVDGINLLTGFNDWHTVSLHLFIDDEEICSKDCHYFKVGADKMLLCDLRVLFSDEEWQDIDASLGNEWKVIQVQYESNLTLTNWGIYLYKEETSMDDIQFIPPNRNSFSYMPWSRLVPKGSPLQQMKHVLENFNPRDLFNEYLPQIESEEGPVGSLQVLLRSFRNLKAEIIGEASSSAFGASLKEDHEDSVEDVVQVLEMIKENIVEHFGDLSPEELQILVGYAERILRAREELMKENSMITGMPIILEYIDTSGATNRRFWGTVELKLGDPFFKPLLKRQSQISWGLGTSDLKEIIIELKCQPASEEEASSSRLEESLEEGNYNLELEDLMRIIEQDAMKFNKSYGKMKASIVYTDESYSDNYLLEAWLRMNLSAF</sequence>
<evidence type="ECO:0000313" key="1">
    <source>
        <dbReference type="EMBL" id="MCH88937.1"/>
    </source>
</evidence>
<gene>
    <name evidence="1" type="ORF">A2U01_0009830</name>
</gene>
<proteinExistence type="predicted"/>